<evidence type="ECO:0000313" key="1">
    <source>
        <dbReference type="EMBL" id="ELR71511.1"/>
    </source>
</evidence>
<dbReference type="EMBL" id="AMZN01000039">
    <property type="protein sequence ID" value="ELR71511.1"/>
    <property type="molecule type" value="Genomic_DNA"/>
</dbReference>
<gene>
    <name evidence="1" type="ORF">C900_02574</name>
</gene>
<keyword evidence="2" id="KW-1185">Reference proteome</keyword>
<name>L8JRB0_9BACT</name>
<proteinExistence type="predicted"/>
<dbReference type="OrthoDB" id="1262144at2"/>
<comment type="caution">
    <text evidence="1">The sequence shown here is derived from an EMBL/GenBank/DDBJ whole genome shotgun (WGS) entry which is preliminary data.</text>
</comment>
<organism evidence="1 2">
    <name type="scientific">Fulvivirga imtechensis AK7</name>
    <dbReference type="NCBI Taxonomy" id="1237149"/>
    <lineage>
        <taxon>Bacteria</taxon>
        <taxon>Pseudomonadati</taxon>
        <taxon>Bacteroidota</taxon>
        <taxon>Cytophagia</taxon>
        <taxon>Cytophagales</taxon>
        <taxon>Fulvivirgaceae</taxon>
        <taxon>Fulvivirga</taxon>
    </lineage>
</organism>
<protein>
    <submittedName>
        <fullName evidence="1">Uncharacterized protein</fullName>
    </submittedName>
</protein>
<dbReference type="AlphaFoldDB" id="L8JRB0"/>
<reference evidence="1 2" key="1">
    <citation type="submission" date="2012-12" db="EMBL/GenBank/DDBJ databases">
        <title>Genome assembly of Fulvivirga imtechensis AK7.</title>
        <authorList>
            <person name="Nupur N."/>
            <person name="Khatri I."/>
            <person name="Kumar R."/>
            <person name="Subramanian S."/>
            <person name="Pinnaka A."/>
        </authorList>
    </citation>
    <scope>NUCLEOTIDE SEQUENCE [LARGE SCALE GENOMIC DNA]</scope>
    <source>
        <strain evidence="1 2">AK7</strain>
    </source>
</reference>
<sequence length="65" mass="7324">MATSNSDYLKAFEKIIDSSNIQEASIALTEEQKIMLAMSDEDIQTGMLIDQDSLNKQEVGWLNEK</sequence>
<dbReference type="Proteomes" id="UP000011135">
    <property type="component" value="Unassembled WGS sequence"/>
</dbReference>
<accession>L8JRB0</accession>
<dbReference type="RefSeq" id="WP_009579989.1">
    <property type="nucleotide sequence ID" value="NZ_AMZN01000039.1"/>
</dbReference>
<evidence type="ECO:0000313" key="2">
    <source>
        <dbReference type="Proteomes" id="UP000011135"/>
    </source>
</evidence>